<accession>A0A9N9E0B2</accession>
<evidence type="ECO:0000259" key="1">
    <source>
        <dbReference type="Pfam" id="PF03184"/>
    </source>
</evidence>
<dbReference type="GO" id="GO:0003676">
    <property type="term" value="F:nucleic acid binding"/>
    <property type="evidence" value="ECO:0007669"/>
    <property type="project" value="InterPro"/>
</dbReference>
<keyword evidence="3" id="KW-1185">Reference proteome</keyword>
<dbReference type="AlphaFoldDB" id="A0A9N9E0B2"/>
<dbReference type="OrthoDB" id="2436459at2759"/>
<dbReference type="EMBL" id="CAJVPJ010005176">
    <property type="protein sequence ID" value="CAG8659205.1"/>
    <property type="molecule type" value="Genomic_DNA"/>
</dbReference>
<dbReference type="Pfam" id="PF03184">
    <property type="entry name" value="DDE_1"/>
    <property type="match status" value="1"/>
</dbReference>
<gene>
    <name evidence="2" type="ORF">POCULU_LOCUS10367</name>
</gene>
<reference evidence="2" key="1">
    <citation type="submission" date="2021-06" db="EMBL/GenBank/DDBJ databases">
        <authorList>
            <person name="Kallberg Y."/>
            <person name="Tangrot J."/>
            <person name="Rosling A."/>
        </authorList>
    </citation>
    <scope>NUCLEOTIDE SEQUENCE</scope>
    <source>
        <strain evidence="2">IA702</strain>
    </source>
</reference>
<feature type="domain" description="DDE-1" evidence="1">
    <location>
        <begin position="1"/>
        <end position="90"/>
    </location>
</feature>
<sequence>MDENLMKDWLETIWLQQAENASPKKSLLVLDSFVGHLTPSVKDKCQEMNTVLSVIPGGLTSVLQPLDVNINKPFKDRLRENKERGWLLENMTEMVVKSFEKCGISNALDGSEDNLIIGEGDGEETDKGHLIITLEDINGNKENEDF</sequence>
<evidence type="ECO:0000313" key="2">
    <source>
        <dbReference type="EMBL" id="CAG8659205.1"/>
    </source>
</evidence>
<dbReference type="InterPro" id="IPR004875">
    <property type="entry name" value="DDE_SF_endonuclease_dom"/>
</dbReference>
<organism evidence="2 3">
    <name type="scientific">Paraglomus occultum</name>
    <dbReference type="NCBI Taxonomy" id="144539"/>
    <lineage>
        <taxon>Eukaryota</taxon>
        <taxon>Fungi</taxon>
        <taxon>Fungi incertae sedis</taxon>
        <taxon>Mucoromycota</taxon>
        <taxon>Glomeromycotina</taxon>
        <taxon>Glomeromycetes</taxon>
        <taxon>Paraglomerales</taxon>
        <taxon>Paraglomeraceae</taxon>
        <taxon>Paraglomus</taxon>
    </lineage>
</organism>
<protein>
    <submittedName>
        <fullName evidence="2">5579_t:CDS:1</fullName>
    </submittedName>
</protein>
<dbReference type="Proteomes" id="UP000789572">
    <property type="component" value="Unassembled WGS sequence"/>
</dbReference>
<evidence type="ECO:0000313" key="3">
    <source>
        <dbReference type="Proteomes" id="UP000789572"/>
    </source>
</evidence>
<comment type="caution">
    <text evidence="2">The sequence shown here is derived from an EMBL/GenBank/DDBJ whole genome shotgun (WGS) entry which is preliminary data.</text>
</comment>
<proteinExistence type="predicted"/>
<name>A0A9N9E0B2_9GLOM</name>